<proteinExistence type="predicted"/>
<evidence type="ECO:0000313" key="2">
    <source>
        <dbReference type="Proteomes" id="UP001549119"/>
    </source>
</evidence>
<reference evidence="1 2" key="1">
    <citation type="submission" date="2024-06" db="EMBL/GenBank/DDBJ databases">
        <title>Genomics of switchgrass bacterial isolates.</title>
        <authorList>
            <person name="Shade A."/>
        </authorList>
    </citation>
    <scope>NUCLEOTIDE SEQUENCE [LARGE SCALE GENOMIC DNA]</scope>
    <source>
        <strain evidence="1 2">PvP084</strain>
    </source>
</reference>
<protein>
    <submittedName>
        <fullName evidence="1">Uncharacterized protein</fullName>
    </submittedName>
</protein>
<dbReference type="RefSeq" id="WP_354405240.1">
    <property type="nucleotide sequence ID" value="NZ_JBEPNW010000008.1"/>
</dbReference>
<dbReference type="EMBL" id="JBEPNW010000008">
    <property type="protein sequence ID" value="MET3870034.1"/>
    <property type="molecule type" value="Genomic_DNA"/>
</dbReference>
<accession>A0ABV2NU24</accession>
<sequence>MLRAAAHAAYHDGTGEPGFINQDKLTSKPEGLDAYLDGLIAESAKFKLDVETLPLMKSLVEACAALGWPMITNPCGEICLLMLGAYCVIADVVPFHASSDDDAEDAFRTAVRALIRTNTMDSLYSREVKRTNRIGVGMTGFHEWAYDRFGFTWHDLVDEEKSKALWLTVSRFKRAVVDEARRFSELLGVTVPHTDTTFKPAGTTSKLFGLTEGAHLPSMREFLRWVQFRNDDPLVKVYEEKGYPVRRLKSYSGTTIVGFPTKPAICELGDGQWVVTAAEATPEEQYQFLRLLEKYWLTGVEEDGVTPLSTESGNQISYTLKYDPKEVSYGQFLETLIEGQFSIRCCSVMPQSDVTAYEYQPEQPLPKVEFEKIVAALKLAGNDNVKEEIGFEHVDCSTGGCPVDFNEEKAA</sequence>
<comment type="caution">
    <text evidence="1">The sequence shown here is derived from an EMBL/GenBank/DDBJ whole genome shotgun (WGS) entry which is preliminary data.</text>
</comment>
<organism evidence="1 2">
    <name type="scientific">Methylobacterium radiotolerans</name>
    <dbReference type="NCBI Taxonomy" id="31998"/>
    <lineage>
        <taxon>Bacteria</taxon>
        <taxon>Pseudomonadati</taxon>
        <taxon>Pseudomonadota</taxon>
        <taxon>Alphaproteobacteria</taxon>
        <taxon>Hyphomicrobiales</taxon>
        <taxon>Methylobacteriaceae</taxon>
        <taxon>Methylobacterium</taxon>
    </lineage>
</organism>
<gene>
    <name evidence="1" type="ORF">ABIC20_007419</name>
</gene>
<evidence type="ECO:0000313" key="1">
    <source>
        <dbReference type="EMBL" id="MET3870034.1"/>
    </source>
</evidence>
<dbReference type="Gene3D" id="3.20.70.20">
    <property type="match status" value="2"/>
</dbReference>
<name>A0ABV2NU24_9HYPH</name>
<dbReference type="SUPFAM" id="SSF51998">
    <property type="entry name" value="PFL-like glycyl radical enzymes"/>
    <property type="match status" value="1"/>
</dbReference>
<dbReference type="Proteomes" id="UP001549119">
    <property type="component" value="Unassembled WGS sequence"/>
</dbReference>
<keyword evidence="2" id="KW-1185">Reference proteome</keyword>